<dbReference type="CDD" id="cd02869">
    <property type="entry name" value="PseudoU_synth_RluA_like"/>
    <property type="match status" value="1"/>
</dbReference>
<evidence type="ECO:0000313" key="3">
    <source>
        <dbReference type="EMBL" id="CAE0609627.1"/>
    </source>
</evidence>
<evidence type="ECO:0000259" key="2">
    <source>
        <dbReference type="Pfam" id="PF00849"/>
    </source>
</evidence>
<dbReference type="PANTHER" id="PTHR21600">
    <property type="entry name" value="MITOCHONDRIAL RNA PSEUDOURIDINE SYNTHASE"/>
    <property type="match status" value="1"/>
</dbReference>
<gene>
    <name evidence="3" type="ORF">PSAL00342_LOCUS3446</name>
</gene>
<name>A0A7S3UCU8_9CHLO</name>
<dbReference type="SUPFAM" id="SSF55120">
    <property type="entry name" value="Pseudouridine synthase"/>
    <property type="match status" value="1"/>
</dbReference>
<proteinExistence type="inferred from homology"/>
<dbReference type="InterPro" id="IPR050188">
    <property type="entry name" value="RluA_PseudoU_synthase"/>
</dbReference>
<dbReference type="Gene3D" id="3.30.2350.10">
    <property type="entry name" value="Pseudouridine synthase"/>
    <property type="match status" value="1"/>
</dbReference>
<dbReference type="InterPro" id="IPR020103">
    <property type="entry name" value="PsdUridine_synth_cat_dom_sf"/>
</dbReference>
<dbReference type="EMBL" id="HBIS01003803">
    <property type="protein sequence ID" value="CAE0609627.1"/>
    <property type="molecule type" value="Transcribed_RNA"/>
</dbReference>
<accession>A0A7S3UCU8</accession>
<dbReference type="PANTHER" id="PTHR21600:SF87">
    <property type="entry name" value="RNA PSEUDOURIDYLATE SYNTHASE DOMAIN-CONTAINING PROTEIN 1"/>
    <property type="match status" value="1"/>
</dbReference>
<reference evidence="3" key="1">
    <citation type="submission" date="2021-01" db="EMBL/GenBank/DDBJ databases">
        <authorList>
            <person name="Corre E."/>
            <person name="Pelletier E."/>
            <person name="Niang G."/>
            <person name="Scheremetjew M."/>
            <person name="Finn R."/>
            <person name="Kale V."/>
            <person name="Holt S."/>
            <person name="Cochrane G."/>
            <person name="Meng A."/>
            <person name="Brown T."/>
            <person name="Cohen L."/>
        </authorList>
    </citation>
    <scope>NUCLEOTIDE SEQUENCE</scope>
    <source>
        <strain evidence="3">CCMP1897</strain>
    </source>
</reference>
<dbReference type="Pfam" id="PF00849">
    <property type="entry name" value="PseudoU_synth_2"/>
    <property type="match status" value="1"/>
</dbReference>
<evidence type="ECO:0000256" key="1">
    <source>
        <dbReference type="ARBA" id="ARBA00010876"/>
    </source>
</evidence>
<dbReference type="GO" id="GO:0000455">
    <property type="term" value="P:enzyme-directed rRNA pseudouridine synthesis"/>
    <property type="evidence" value="ECO:0007669"/>
    <property type="project" value="TreeGrafter"/>
</dbReference>
<protein>
    <recommendedName>
        <fullName evidence="2">Pseudouridine synthase RsuA/RluA-like domain-containing protein</fullName>
    </recommendedName>
</protein>
<organism evidence="3">
    <name type="scientific">Picocystis salinarum</name>
    <dbReference type="NCBI Taxonomy" id="88271"/>
    <lineage>
        <taxon>Eukaryota</taxon>
        <taxon>Viridiplantae</taxon>
        <taxon>Chlorophyta</taxon>
        <taxon>Picocystophyceae</taxon>
        <taxon>Picocystales</taxon>
        <taxon>Picocystaceae</taxon>
        <taxon>Picocystis</taxon>
    </lineage>
</organism>
<dbReference type="AlphaFoldDB" id="A0A7S3UCU8"/>
<dbReference type="GO" id="GO:0003723">
    <property type="term" value="F:RNA binding"/>
    <property type="evidence" value="ECO:0007669"/>
    <property type="project" value="InterPro"/>
</dbReference>
<feature type="domain" description="Pseudouridine synthase RsuA/RluA-like" evidence="2">
    <location>
        <begin position="107"/>
        <end position="249"/>
    </location>
</feature>
<dbReference type="InterPro" id="IPR006145">
    <property type="entry name" value="PsdUridine_synth_RsuA/RluA"/>
</dbReference>
<sequence>MAKGARRMRRGYEVVEEAKVPAMEGGARMPQALLAAMPDRFETMTAARKACRRCEILVEGETTRCGDRVKIGDTIRWIRRSSNAPRPMCRPEPPETKLVEVAYEDDHLAVLVKPRGLAVQGRGKTTLQQLLPYLLQPAHVQGALHRPHHVHRLDMPTGGLLIAAKTQASIREMGILFHERQVQKRYRAVVIGCLEGEGTIDRPLRGQEAQTTYRAVKQQRVGNGHGWRTIVDVWPATGRYHQIRRHLASIGHPIVGDDEYCPRQRHDSSNGLFLWAAEVVFPHPITGRTVALVSEPPPCFHEDLHDAHDT</sequence>
<comment type="similarity">
    <text evidence="1">Belongs to the pseudouridine synthase RluA family.</text>
</comment>
<dbReference type="GO" id="GO:0009982">
    <property type="term" value="F:pseudouridine synthase activity"/>
    <property type="evidence" value="ECO:0007669"/>
    <property type="project" value="InterPro"/>
</dbReference>